<feature type="transmembrane region" description="Helical" evidence="7">
    <location>
        <begin position="153"/>
        <end position="175"/>
    </location>
</feature>
<keyword evidence="7" id="KW-1133">Transmembrane helix</keyword>
<dbReference type="InterPro" id="IPR051684">
    <property type="entry name" value="Electron_Trans/Redox"/>
</dbReference>
<keyword evidence="2" id="KW-0004">4Fe-4S</keyword>
<evidence type="ECO:0000256" key="1">
    <source>
        <dbReference type="ARBA" id="ARBA00022448"/>
    </source>
</evidence>
<dbReference type="PROSITE" id="PS00198">
    <property type="entry name" value="4FE4S_FER_1"/>
    <property type="match status" value="1"/>
</dbReference>
<dbReference type="EMBL" id="FOOT01000001">
    <property type="protein sequence ID" value="SFG04425.1"/>
    <property type="molecule type" value="Genomic_DNA"/>
</dbReference>
<evidence type="ECO:0000256" key="6">
    <source>
        <dbReference type="ARBA" id="ARBA00023014"/>
    </source>
</evidence>
<feature type="transmembrane region" description="Helical" evidence="7">
    <location>
        <begin position="385"/>
        <end position="405"/>
    </location>
</feature>
<dbReference type="AlphaFoldDB" id="A0A1I2NKA6"/>
<dbReference type="Pfam" id="PF12801">
    <property type="entry name" value="Fer4_5"/>
    <property type="match status" value="2"/>
</dbReference>
<name>A0A1I2NKA6_9BACT</name>
<evidence type="ECO:0000256" key="4">
    <source>
        <dbReference type="ARBA" id="ARBA00022982"/>
    </source>
</evidence>
<reference evidence="10" key="1">
    <citation type="submission" date="2016-10" db="EMBL/GenBank/DDBJ databases">
        <authorList>
            <person name="Varghese N."/>
            <person name="Submissions S."/>
        </authorList>
    </citation>
    <scope>NUCLEOTIDE SEQUENCE [LARGE SCALE GENOMIC DNA]</scope>
    <source>
        <strain evidence="10">LP51</strain>
    </source>
</reference>
<dbReference type="SUPFAM" id="SSF54862">
    <property type="entry name" value="4Fe-4S ferredoxins"/>
    <property type="match status" value="1"/>
</dbReference>
<dbReference type="Proteomes" id="UP000198724">
    <property type="component" value="Unassembled WGS sequence"/>
</dbReference>
<dbReference type="Pfam" id="PF13187">
    <property type="entry name" value="Fer4_9"/>
    <property type="match status" value="1"/>
</dbReference>
<evidence type="ECO:0000256" key="3">
    <source>
        <dbReference type="ARBA" id="ARBA00022723"/>
    </source>
</evidence>
<accession>A0A1I2NKA6</accession>
<dbReference type="STRING" id="1436961.SAMN05421739_101769"/>
<evidence type="ECO:0000259" key="8">
    <source>
        <dbReference type="PROSITE" id="PS51379"/>
    </source>
</evidence>
<feature type="transmembrane region" description="Helical" evidence="7">
    <location>
        <begin position="279"/>
        <end position="305"/>
    </location>
</feature>
<evidence type="ECO:0000256" key="7">
    <source>
        <dbReference type="SAM" id="Phobius"/>
    </source>
</evidence>
<keyword evidence="3" id="KW-0479">Metal-binding</keyword>
<keyword evidence="7" id="KW-0812">Transmembrane</keyword>
<protein>
    <submittedName>
        <fullName evidence="9">4Fe-4S binding domain-containing protein</fullName>
    </submittedName>
</protein>
<dbReference type="OrthoDB" id="9806398at2"/>
<keyword evidence="7" id="KW-0472">Membrane</keyword>
<evidence type="ECO:0000313" key="10">
    <source>
        <dbReference type="Proteomes" id="UP000198724"/>
    </source>
</evidence>
<dbReference type="InterPro" id="IPR017896">
    <property type="entry name" value="4Fe4S_Fe-S-bd"/>
</dbReference>
<feature type="domain" description="4Fe-4S ferredoxin-type" evidence="8">
    <location>
        <begin position="463"/>
        <end position="492"/>
    </location>
</feature>
<dbReference type="GO" id="GO:0005886">
    <property type="term" value="C:plasma membrane"/>
    <property type="evidence" value="ECO:0007669"/>
    <property type="project" value="TreeGrafter"/>
</dbReference>
<dbReference type="GO" id="GO:0046872">
    <property type="term" value="F:metal ion binding"/>
    <property type="evidence" value="ECO:0007669"/>
    <property type="project" value="UniProtKB-KW"/>
</dbReference>
<dbReference type="PROSITE" id="PS51379">
    <property type="entry name" value="4FE4S_FER_2"/>
    <property type="match status" value="2"/>
</dbReference>
<feature type="transmembrane region" description="Helical" evidence="7">
    <location>
        <begin position="348"/>
        <end position="370"/>
    </location>
</feature>
<sequence length="514" mass="58104">MKAIQKIGLGGFLLALLLFNALLFMGQFRLTEAQLQEAVKQEHVEVLRQELQPMLGKTYTSSFSFATDFNRLLDNYNEEQQRSQQWDRVIWDDYAFALARVASQGFVENNKLLLLFLTVIMGAAGALLYILPQHRGEPAGIRNNGVMFSSNKSRGMVGITIGVYLTAIYVLLYWYPEYIVNWALLVDPLSYTLAGGPASQWFLYGTIYTLAILVMGVRMFRKYKGNNYQLLRTASVMFFQLSFAFLIPEILVVLNLPWYDLKNIWPLDYDFFFEYSVASMLGSGSAGLFLFIWGILLIIVAVPLFTYFYGKRWYCSWVCGCGGLAETAGDPYRHLSDKSLKAWKVERWMVYPILVIITVITLLTIANYFTEFALLKQSTDMLHQWYGFLIGAAFAGVVGVGFYPLMGNRVWCRFGCPLAAYIGIVQRFKSRFRITTNGGQCISCGNCSTYCEMGIDVRWYAQRGQNIVRASCVGCGICASVCPRGVLKLENGPEQGRITDIPFLTGNESIKVLN</sequence>
<feature type="transmembrane region" description="Helical" evidence="7">
    <location>
        <begin position="112"/>
        <end position="132"/>
    </location>
</feature>
<keyword evidence="1" id="KW-0813">Transport</keyword>
<dbReference type="Gene3D" id="3.30.70.20">
    <property type="match status" value="1"/>
</dbReference>
<dbReference type="GO" id="GO:0051539">
    <property type="term" value="F:4 iron, 4 sulfur cluster binding"/>
    <property type="evidence" value="ECO:0007669"/>
    <property type="project" value="UniProtKB-KW"/>
</dbReference>
<dbReference type="PANTHER" id="PTHR30176:SF3">
    <property type="entry name" value="FERREDOXIN-TYPE PROTEIN NAPH"/>
    <property type="match status" value="1"/>
</dbReference>
<keyword evidence="10" id="KW-1185">Reference proteome</keyword>
<feature type="transmembrane region" description="Helical" evidence="7">
    <location>
        <begin position="241"/>
        <end position="259"/>
    </location>
</feature>
<evidence type="ECO:0000256" key="5">
    <source>
        <dbReference type="ARBA" id="ARBA00023004"/>
    </source>
</evidence>
<keyword evidence="4" id="KW-0249">Electron transport</keyword>
<keyword evidence="5" id="KW-0408">Iron</keyword>
<evidence type="ECO:0000256" key="2">
    <source>
        <dbReference type="ARBA" id="ARBA00022485"/>
    </source>
</evidence>
<dbReference type="PANTHER" id="PTHR30176">
    <property type="entry name" value="FERREDOXIN-TYPE PROTEIN NAPH"/>
    <property type="match status" value="1"/>
</dbReference>
<dbReference type="RefSeq" id="WP_092099144.1">
    <property type="nucleotide sequence ID" value="NZ_FOOT01000001.1"/>
</dbReference>
<organism evidence="9 10">
    <name type="scientific">Pontibacter chinhatensis</name>
    <dbReference type="NCBI Taxonomy" id="1436961"/>
    <lineage>
        <taxon>Bacteria</taxon>
        <taxon>Pseudomonadati</taxon>
        <taxon>Bacteroidota</taxon>
        <taxon>Cytophagia</taxon>
        <taxon>Cytophagales</taxon>
        <taxon>Hymenobacteraceae</taxon>
        <taxon>Pontibacter</taxon>
    </lineage>
</organism>
<evidence type="ECO:0000313" key="9">
    <source>
        <dbReference type="EMBL" id="SFG04425.1"/>
    </source>
</evidence>
<feature type="transmembrane region" description="Helical" evidence="7">
    <location>
        <begin position="201"/>
        <end position="220"/>
    </location>
</feature>
<keyword evidence="6" id="KW-0411">Iron-sulfur</keyword>
<gene>
    <name evidence="9" type="ORF">SAMN05421739_101769</name>
</gene>
<proteinExistence type="predicted"/>
<feature type="transmembrane region" description="Helical" evidence="7">
    <location>
        <begin position="7"/>
        <end position="25"/>
    </location>
</feature>
<feature type="domain" description="4Fe-4S ferredoxin-type" evidence="8">
    <location>
        <begin position="432"/>
        <end position="460"/>
    </location>
</feature>
<dbReference type="InterPro" id="IPR017900">
    <property type="entry name" value="4Fe4S_Fe_S_CS"/>
</dbReference>